<protein>
    <recommendedName>
        <fullName evidence="1">Polymerase nucleotidyl transferase domain-containing protein</fullName>
    </recommendedName>
</protein>
<feature type="domain" description="Polymerase nucleotidyl transferase" evidence="1">
    <location>
        <begin position="24"/>
        <end position="50"/>
    </location>
</feature>
<dbReference type="SUPFAM" id="SSF81301">
    <property type="entry name" value="Nucleotidyltransferase"/>
    <property type="match status" value="1"/>
</dbReference>
<sequence length="241" mass="26030">MTGELFAEAAAITAEFAPDGYGLAYGSHASGLAGPNSDLDLVLIGRHRPESERMSTLISRVVSLHHAFGLDLDTEVDYRTKLFATHEDVNAAVELRCFDQVDGRFAPSPVIVEPWWLNSTEFGRRLLLNALTSEHIFLGGDVQRYRFDRQRAEHGIARLAVSMIVNPSLTIADAVEALSRSSVGACGKDFLGYTSSSYLHSAVAAGVSALVRAGDLEVLPGLRVRATARSHRTTPHVCTGP</sequence>
<organism evidence="2 3">
    <name type="scientific">Nocardia farcinica</name>
    <dbReference type="NCBI Taxonomy" id="37329"/>
    <lineage>
        <taxon>Bacteria</taxon>
        <taxon>Bacillati</taxon>
        <taxon>Actinomycetota</taxon>
        <taxon>Actinomycetes</taxon>
        <taxon>Mycobacteriales</taxon>
        <taxon>Nocardiaceae</taxon>
        <taxon>Nocardia</taxon>
    </lineage>
</organism>
<dbReference type="Gene3D" id="3.30.460.10">
    <property type="entry name" value="Beta Polymerase, domain 2"/>
    <property type="match status" value="1"/>
</dbReference>
<dbReference type="GO" id="GO:0016779">
    <property type="term" value="F:nucleotidyltransferase activity"/>
    <property type="evidence" value="ECO:0007669"/>
    <property type="project" value="InterPro"/>
</dbReference>
<dbReference type="AlphaFoldDB" id="A0A0H5P3K0"/>
<dbReference type="EMBL" id="LN868939">
    <property type="protein sequence ID" value="CRY82237.1"/>
    <property type="molecule type" value="Genomic_DNA"/>
</dbReference>
<name>A0A0H5P3K0_NOCFR</name>
<evidence type="ECO:0000313" key="3">
    <source>
        <dbReference type="Proteomes" id="UP000057820"/>
    </source>
</evidence>
<accession>A0A0H5P3K0</accession>
<evidence type="ECO:0000313" key="2">
    <source>
        <dbReference type="EMBL" id="CRY82237.1"/>
    </source>
</evidence>
<dbReference type="KEGG" id="nfr:ERS450000_04857"/>
<geneLocation type="plasmid" evidence="2">
    <name>2</name>
</geneLocation>
<keyword evidence="2" id="KW-0614">Plasmid</keyword>
<gene>
    <name evidence="2" type="ORF">ERS450000_04857</name>
</gene>
<proteinExistence type="predicted"/>
<reference evidence="3" key="1">
    <citation type="submission" date="2015-03" db="EMBL/GenBank/DDBJ databases">
        <authorList>
            <consortium name="Pathogen Informatics"/>
        </authorList>
    </citation>
    <scope>NUCLEOTIDE SEQUENCE [LARGE SCALE GENOMIC DNA]</scope>
    <source>
        <strain evidence="3">NCTC11134</strain>
        <plasmid evidence="3">2</plasmid>
    </source>
</reference>
<evidence type="ECO:0000259" key="1">
    <source>
        <dbReference type="Pfam" id="PF01909"/>
    </source>
</evidence>
<dbReference type="RefSeq" id="WP_060594325.1">
    <property type="nucleotide sequence ID" value="NZ_CAACYE020000001.1"/>
</dbReference>
<dbReference type="InterPro" id="IPR043519">
    <property type="entry name" value="NT_sf"/>
</dbReference>
<dbReference type="Pfam" id="PF01909">
    <property type="entry name" value="NTP_transf_2"/>
    <property type="match status" value="1"/>
</dbReference>
<dbReference type="InterPro" id="IPR002934">
    <property type="entry name" value="Polymerase_NTP_transf_dom"/>
</dbReference>
<dbReference type="Proteomes" id="UP000057820">
    <property type="component" value="Plasmid 2"/>
</dbReference>